<gene>
    <name evidence="1" type="ORF">D9V61_02960</name>
</gene>
<organism evidence="1 2">
    <name type="scientific">Buchnera aphidicola</name>
    <name type="common">Acyrthosiphon lactucae</name>
    <dbReference type="NCBI Taxonomy" id="1241832"/>
    <lineage>
        <taxon>Bacteria</taxon>
        <taxon>Pseudomonadati</taxon>
        <taxon>Pseudomonadota</taxon>
        <taxon>Gammaproteobacteria</taxon>
        <taxon>Enterobacterales</taxon>
        <taxon>Erwiniaceae</taxon>
        <taxon>Buchnera</taxon>
    </lineage>
</organism>
<dbReference type="AlphaFoldDB" id="A0A4D6XMG7"/>
<sequence>MLYNFLSSIDIANNKHSNKIDIYEETIKKILKIKKNTNKFKESNINNKSSKELNYFENKKNMTNLENSYENSLILLNIMQKYIEKKILEKYNIEKNNQKIIKNANNEVTTNILMKKKFLSNPL</sequence>
<reference evidence="1 2" key="1">
    <citation type="submission" date="2018-12" db="EMBL/GenBank/DDBJ databases">
        <authorList>
            <person name="Chong R.A."/>
        </authorList>
    </citation>
    <scope>NUCLEOTIDE SEQUENCE [LARGE SCALE GENOMIC DNA]</scope>
    <source>
        <strain evidence="1 2">Ala</strain>
    </source>
</reference>
<dbReference type="OrthoDB" id="9914180at2"/>
<evidence type="ECO:0000313" key="2">
    <source>
        <dbReference type="Proteomes" id="UP000298660"/>
    </source>
</evidence>
<dbReference type="Proteomes" id="UP000298660">
    <property type="component" value="Chromosome"/>
</dbReference>
<name>A0A4D6XMG7_9GAMM</name>
<reference evidence="1 2" key="2">
    <citation type="submission" date="2019-05" db="EMBL/GenBank/DDBJ databases">
        <title>Genome evolution of the obligate endosymbiont Buchnera aphidicola.</title>
        <authorList>
            <person name="Moran N.A."/>
        </authorList>
    </citation>
    <scope>NUCLEOTIDE SEQUENCE [LARGE SCALE GENOMIC DNA]</scope>
    <source>
        <strain evidence="1 2">Ala</strain>
    </source>
</reference>
<accession>A0A4D6XMG7</accession>
<dbReference type="EMBL" id="CP034891">
    <property type="protein sequence ID" value="QCI17953.1"/>
    <property type="molecule type" value="Genomic_DNA"/>
</dbReference>
<proteinExistence type="predicted"/>
<protein>
    <submittedName>
        <fullName evidence="1">Uncharacterized protein</fullName>
    </submittedName>
</protein>
<evidence type="ECO:0000313" key="1">
    <source>
        <dbReference type="EMBL" id="QCI17953.1"/>
    </source>
</evidence>
<dbReference type="RefSeq" id="WP_158339734.1">
    <property type="nucleotide sequence ID" value="NZ_CP034891.1"/>
</dbReference>